<evidence type="ECO:0000259" key="2">
    <source>
        <dbReference type="Pfam" id="PF08327"/>
    </source>
</evidence>
<dbReference type="InterPro" id="IPR023393">
    <property type="entry name" value="START-like_dom_sf"/>
</dbReference>
<gene>
    <name evidence="3" type="ORF">SAMN04488071_1405</name>
</gene>
<comment type="similarity">
    <text evidence="1">Belongs to the AHA1 family.</text>
</comment>
<dbReference type="SUPFAM" id="SSF55961">
    <property type="entry name" value="Bet v1-like"/>
    <property type="match status" value="1"/>
</dbReference>
<dbReference type="Pfam" id="PF08327">
    <property type="entry name" value="AHSA1"/>
    <property type="match status" value="1"/>
</dbReference>
<dbReference type="AlphaFoldDB" id="A0A1G6XZH0"/>
<dbReference type="RefSeq" id="WP_068301943.1">
    <property type="nucleotide sequence ID" value="NZ_FNAK01000003.1"/>
</dbReference>
<accession>A0A1G6XZH0</accession>
<dbReference type="CDD" id="cd08899">
    <property type="entry name" value="SRPBCC_CalC_Aha1-like_6"/>
    <property type="match status" value="1"/>
</dbReference>
<dbReference type="OrthoDB" id="9800600at2"/>
<evidence type="ECO:0000313" key="4">
    <source>
        <dbReference type="Proteomes" id="UP000183685"/>
    </source>
</evidence>
<protein>
    <submittedName>
        <fullName evidence="3">Uncharacterized conserved protein YndB, AHSA1/START domain</fullName>
    </submittedName>
</protein>
<evidence type="ECO:0000313" key="3">
    <source>
        <dbReference type="EMBL" id="SDD82857.1"/>
    </source>
</evidence>
<dbReference type="STRING" id="637679.GCA_001550055_01086"/>
<dbReference type="Gene3D" id="3.30.530.20">
    <property type="match status" value="1"/>
</dbReference>
<proteinExistence type="inferred from homology"/>
<evidence type="ECO:0000256" key="1">
    <source>
        <dbReference type="ARBA" id="ARBA00006817"/>
    </source>
</evidence>
<name>A0A1G6XZH0_9PROT</name>
<feature type="domain" description="Activator of Hsp90 ATPase homologue 1/2-like C-terminal" evidence="2">
    <location>
        <begin position="21"/>
        <end position="155"/>
    </location>
</feature>
<keyword evidence="4" id="KW-1185">Reference proteome</keyword>
<sequence>MTEFATLLEPGTARLERMLPASIEQVWGYLTESEKRGKWLATGDMDLRVGGVVEHVFDHRTLSPHPETIEIPDKYKKHCGITKMIGHITAIEPPRLLAYTWAEGEAPDSEVTFELTAMGDMTKLVITHRKLPDRETTIGVCGGWHGHVDIMIAVLKGETPKPFWSIFLPLEAEYEKRLP</sequence>
<dbReference type="InterPro" id="IPR013538">
    <property type="entry name" value="ASHA1/2-like_C"/>
</dbReference>
<reference evidence="3 4" key="1">
    <citation type="submission" date="2016-10" db="EMBL/GenBank/DDBJ databases">
        <authorList>
            <person name="de Groot N.N."/>
        </authorList>
    </citation>
    <scope>NUCLEOTIDE SEQUENCE [LARGE SCALE GENOMIC DNA]</scope>
    <source>
        <strain evidence="3 4">CGMCC 1.9109</strain>
    </source>
</reference>
<organism evidence="3 4">
    <name type="scientific">Kordiimonas lacus</name>
    <dbReference type="NCBI Taxonomy" id="637679"/>
    <lineage>
        <taxon>Bacteria</taxon>
        <taxon>Pseudomonadati</taxon>
        <taxon>Pseudomonadota</taxon>
        <taxon>Alphaproteobacteria</taxon>
        <taxon>Kordiimonadales</taxon>
        <taxon>Kordiimonadaceae</taxon>
        <taxon>Kordiimonas</taxon>
    </lineage>
</organism>
<dbReference type="Proteomes" id="UP000183685">
    <property type="component" value="Unassembled WGS sequence"/>
</dbReference>
<dbReference type="EMBL" id="FNAK01000003">
    <property type="protein sequence ID" value="SDD82857.1"/>
    <property type="molecule type" value="Genomic_DNA"/>
</dbReference>